<evidence type="ECO:0000256" key="3">
    <source>
        <dbReference type="ARBA" id="ARBA00013274"/>
    </source>
</evidence>
<dbReference type="Pfam" id="PF01734">
    <property type="entry name" value="Patatin"/>
    <property type="match status" value="1"/>
</dbReference>
<dbReference type="OrthoDB" id="421051at2759"/>
<dbReference type="InterPro" id="IPR000595">
    <property type="entry name" value="cNMP-bd_dom"/>
</dbReference>
<dbReference type="InterPro" id="IPR056556">
    <property type="entry name" value="NTE1_P-loop_dom"/>
</dbReference>
<accession>A0A137PCI3</accession>
<dbReference type="EMBL" id="KQ964448">
    <property type="protein sequence ID" value="KXN72706.1"/>
    <property type="molecule type" value="Genomic_DNA"/>
</dbReference>
<proteinExistence type="inferred from homology"/>
<dbReference type="PROSITE" id="PS51635">
    <property type="entry name" value="PNPLA"/>
    <property type="match status" value="1"/>
</dbReference>
<evidence type="ECO:0000313" key="16">
    <source>
        <dbReference type="EMBL" id="KXN72706.1"/>
    </source>
</evidence>
<keyword evidence="9 12" id="KW-0443">Lipid metabolism</keyword>
<keyword evidence="6 12" id="KW-0378">Hydrolase</keyword>
<dbReference type="GO" id="GO:0005789">
    <property type="term" value="C:endoplasmic reticulum membrane"/>
    <property type="evidence" value="ECO:0007669"/>
    <property type="project" value="UniProtKB-SubCell"/>
</dbReference>
<comment type="similarity">
    <text evidence="2 12">Belongs to the NTE family.</text>
</comment>
<evidence type="ECO:0000256" key="13">
    <source>
        <dbReference type="SAM" id="MobiDB-lite"/>
    </source>
</evidence>
<evidence type="ECO:0000256" key="1">
    <source>
        <dbReference type="ARBA" id="ARBA00004370"/>
    </source>
</evidence>
<dbReference type="InterPro" id="IPR014710">
    <property type="entry name" value="RmlC-like_jellyroll"/>
</dbReference>
<name>A0A137PCI3_CONC2</name>
<comment type="function">
    <text evidence="12">Intracellular phospholipase B that catalyzes the double deacylation of phosphatidylcholine (PC) to glycerophosphocholine (GroPCho). Plays an important role in membrane lipid homeostasis.</text>
</comment>
<dbReference type="Gene3D" id="2.60.120.10">
    <property type="entry name" value="Jelly Rolls"/>
    <property type="match status" value="3"/>
</dbReference>
<feature type="compositionally biased region" description="Polar residues" evidence="13">
    <location>
        <begin position="348"/>
        <end position="365"/>
    </location>
</feature>
<dbReference type="STRING" id="796925.A0A137PCI3"/>
<comment type="caution">
    <text evidence="11">Lacks conserved residue(s) required for the propagation of feature annotation.</text>
</comment>
<dbReference type="Pfam" id="PF24179">
    <property type="entry name" value="NTE_Ploop"/>
    <property type="match status" value="1"/>
</dbReference>
<dbReference type="SMART" id="SM00100">
    <property type="entry name" value="cNMP"/>
    <property type="match status" value="2"/>
</dbReference>
<keyword evidence="5 12" id="KW-0812">Transmembrane</keyword>
<organism evidence="16 17">
    <name type="scientific">Conidiobolus coronatus (strain ATCC 28846 / CBS 209.66 / NRRL 28638)</name>
    <name type="common">Delacroixia coronata</name>
    <dbReference type="NCBI Taxonomy" id="796925"/>
    <lineage>
        <taxon>Eukaryota</taxon>
        <taxon>Fungi</taxon>
        <taxon>Fungi incertae sedis</taxon>
        <taxon>Zoopagomycota</taxon>
        <taxon>Entomophthoromycotina</taxon>
        <taxon>Entomophthoromycetes</taxon>
        <taxon>Entomophthorales</taxon>
        <taxon>Ancylistaceae</taxon>
        <taxon>Conidiobolus</taxon>
    </lineage>
</organism>
<evidence type="ECO:0000259" key="14">
    <source>
        <dbReference type="PROSITE" id="PS50042"/>
    </source>
</evidence>
<dbReference type="GO" id="GO:0004622">
    <property type="term" value="F:phosphatidylcholine lysophospholipase activity"/>
    <property type="evidence" value="ECO:0007669"/>
    <property type="project" value="UniProtKB-EC"/>
</dbReference>
<evidence type="ECO:0000256" key="5">
    <source>
        <dbReference type="ARBA" id="ARBA00022692"/>
    </source>
</evidence>
<dbReference type="CDD" id="cd00038">
    <property type="entry name" value="CAP_ED"/>
    <property type="match status" value="2"/>
</dbReference>
<evidence type="ECO:0000256" key="7">
    <source>
        <dbReference type="ARBA" id="ARBA00022963"/>
    </source>
</evidence>
<dbReference type="Proteomes" id="UP000070444">
    <property type="component" value="Unassembled WGS sequence"/>
</dbReference>
<reference evidence="16 17" key="1">
    <citation type="journal article" date="2015" name="Genome Biol. Evol.">
        <title>Phylogenomic analyses indicate that early fungi evolved digesting cell walls of algal ancestors of land plants.</title>
        <authorList>
            <person name="Chang Y."/>
            <person name="Wang S."/>
            <person name="Sekimoto S."/>
            <person name="Aerts A.L."/>
            <person name="Choi C."/>
            <person name="Clum A."/>
            <person name="LaButti K.M."/>
            <person name="Lindquist E.A."/>
            <person name="Yee Ngan C."/>
            <person name="Ohm R.A."/>
            <person name="Salamov A.A."/>
            <person name="Grigoriev I.V."/>
            <person name="Spatafora J.W."/>
            <person name="Berbee M.L."/>
        </authorList>
    </citation>
    <scope>NUCLEOTIDE SEQUENCE [LARGE SCALE GENOMIC DNA]</scope>
    <source>
        <strain evidence="16 17">NRRL 28638</strain>
    </source>
</reference>
<dbReference type="SUPFAM" id="SSF51206">
    <property type="entry name" value="cAMP-binding domain-like"/>
    <property type="match status" value="3"/>
</dbReference>
<comment type="subcellular location">
    <subcellularLocation>
        <location evidence="12">Endoplasmic reticulum membrane</location>
    </subcellularLocation>
    <subcellularLocation>
        <location evidence="1">Membrane</location>
    </subcellularLocation>
</comment>
<feature type="short sequence motif" description="GXGXXG" evidence="11">
    <location>
        <begin position="904"/>
        <end position="909"/>
    </location>
</feature>
<dbReference type="InterPro" id="IPR018490">
    <property type="entry name" value="cNMP-bd_dom_sf"/>
</dbReference>
<gene>
    <name evidence="16" type="ORF">CONCODRAFT_15981</name>
</gene>
<evidence type="ECO:0000256" key="10">
    <source>
        <dbReference type="ARBA" id="ARBA00023136"/>
    </source>
</evidence>
<protein>
    <recommendedName>
        <fullName evidence="4 12">Lysophospholipase NTE1</fullName>
        <ecNumber evidence="3 12">3.1.1.5</ecNumber>
    </recommendedName>
    <alternativeName>
        <fullName evidence="12">Intracellular phospholipase B</fullName>
    </alternativeName>
</protein>
<dbReference type="SUPFAM" id="SSF52151">
    <property type="entry name" value="FabD/lysophospholipase-like"/>
    <property type="match status" value="1"/>
</dbReference>
<feature type="region of interest" description="Disordered" evidence="13">
    <location>
        <begin position="337"/>
        <end position="365"/>
    </location>
</feature>
<dbReference type="PANTHER" id="PTHR14226">
    <property type="entry name" value="NEUROPATHY TARGET ESTERASE/SWISS CHEESE D.MELANOGASTER"/>
    <property type="match status" value="1"/>
</dbReference>
<dbReference type="GO" id="GO:0016042">
    <property type="term" value="P:lipid catabolic process"/>
    <property type="evidence" value="ECO:0007669"/>
    <property type="project" value="UniProtKB-KW"/>
</dbReference>
<evidence type="ECO:0000256" key="11">
    <source>
        <dbReference type="PROSITE-ProRule" id="PRU01161"/>
    </source>
</evidence>
<dbReference type="InterPro" id="IPR050301">
    <property type="entry name" value="NTE"/>
</dbReference>
<dbReference type="Gene3D" id="3.40.1090.10">
    <property type="entry name" value="Cytosolic phospholipase A2 catalytic domain"/>
    <property type="match status" value="1"/>
</dbReference>
<evidence type="ECO:0000313" key="17">
    <source>
        <dbReference type="Proteomes" id="UP000070444"/>
    </source>
</evidence>
<keyword evidence="12" id="KW-0256">Endoplasmic reticulum</keyword>
<feature type="domain" description="Cyclic nucleotide-binding" evidence="14">
    <location>
        <begin position="461"/>
        <end position="566"/>
    </location>
</feature>
<feature type="short sequence motif" description="GXSXG" evidence="11">
    <location>
        <begin position="931"/>
        <end position="935"/>
    </location>
</feature>
<dbReference type="AlphaFoldDB" id="A0A137PCI3"/>
<dbReference type="PROSITE" id="PS50042">
    <property type="entry name" value="CNMP_BINDING_3"/>
    <property type="match status" value="1"/>
</dbReference>
<feature type="domain" description="PNPLA" evidence="15">
    <location>
        <begin position="900"/>
        <end position="1051"/>
    </location>
</feature>
<evidence type="ECO:0000256" key="8">
    <source>
        <dbReference type="ARBA" id="ARBA00022989"/>
    </source>
</evidence>
<evidence type="ECO:0000259" key="15">
    <source>
        <dbReference type="PROSITE" id="PS51635"/>
    </source>
</evidence>
<dbReference type="PANTHER" id="PTHR14226:SF29">
    <property type="entry name" value="NEUROPATHY TARGET ESTERASE SWS"/>
    <property type="match status" value="1"/>
</dbReference>
<dbReference type="OMA" id="SSGYVWR"/>
<dbReference type="InterPro" id="IPR016035">
    <property type="entry name" value="Acyl_Trfase/lysoPLipase"/>
</dbReference>
<dbReference type="EC" id="3.1.1.5" evidence="3 12"/>
<dbReference type="GO" id="GO:0046486">
    <property type="term" value="P:glycerolipid metabolic process"/>
    <property type="evidence" value="ECO:0007669"/>
    <property type="project" value="UniProtKB-ARBA"/>
</dbReference>
<feature type="transmembrane region" description="Helical" evidence="12">
    <location>
        <begin position="6"/>
        <end position="28"/>
    </location>
</feature>
<evidence type="ECO:0000256" key="6">
    <source>
        <dbReference type="ARBA" id="ARBA00022801"/>
    </source>
</evidence>
<keyword evidence="17" id="KW-1185">Reference proteome</keyword>
<comment type="catalytic activity">
    <reaction evidence="12">
        <text>a 1-acyl-sn-glycero-3-phosphocholine + H2O = sn-glycerol 3-phosphocholine + a fatty acid + H(+)</text>
        <dbReference type="Rhea" id="RHEA:15177"/>
        <dbReference type="ChEBI" id="CHEBI:15377"/>
        <dbReference type="ChEBI" id="CHEBI:15378"/>
        <dbReference type="ChEBI" id="CHEBI:16870"/>
        <dbReference type="ChEBI" id="CHEBI:28868"/>
        <dbReference type="ChEBI" id="CHEBI:58168"/>
        <dbReference type="EC" id="3.1.1.5"/>
    </reaction>
</comment>
<evidence type="ECO:0000256" key="2">
    <source>
        <dbReference type="ARBA" id="ARBA00006636"/>
    </source>
</evidence>
<keyword evidence="8 12" id="KW-1133">Transmembrane helix</keyword>
<dbReference type="InterPro" id="IPR002641">
    <property type="entry name" value="PNPLA_dom"/>
</dbReference>
<evidence type="ECO:0000256" key="9">
    <source>
        <dbReference type="ARBA" id="ARBA00023098"/>
    </source>
</evidence>
<dbReference type="Pfam" id="PF00027">
    <property type="entry name" value="cNMP_binding"/>
    <property type="match status" value="1"/>
</dbReference>
<keyword evidence="7 12" id="KW-0442">Lipid degradation</keyword>
<evidence type="ECO:0000256" key="4">
    <source>
        <dbReference type="ARBA" id="ARBA00018317"/>
    </source>
</evidence>
<keyword evidence="10 12" id="KW-0472">Membrane</keyword>
<sequence>MPYNEISVHYGTIFNTFIVSSILGFFLIRYKFLTNYSKLPKPEPIEAPSEGFDLQPDTVFEDETDIRPEFKTYPNDFFRSFLKSIKIFGYLEEPVLNELTRYLNTQRLVAGDILFQENGSDSKKSFYIVLDGCVQIYPSKQAPSFNGSFDDEYGSENSPMTEIKSGGSLSSLFTLMSLFTENVTLKRSLSTPRFEEFLDQLNLSNYIITEEASDIPIQSQELIKMKSSASFSDALHPNITARASVDTTLAVIPAEAFHRVTKKFPSAAAHIVQVILARFQRVTFLTLNNYLGMSRELLSVEKNVTDWANFGQNQIHFDTNNLTGTVLELLETAKSQSKKVRPSGDPFISQSVSKHRPLNSSGTQSKHSSWFRLSAEWYQSKSERELIQTIKSFVYGSITTCIGADGHEADNRKVQSADSTPVTFHLSLDNDHLRPRSEIDDQDTDSLSSYHHSEIYDYHHDISDEVELYYVKTGTHLAKQGDRVKGLYFVISGMIEVYNDNHSKSTTFTGDDSPNPTKKSKSLFRVGPGEIAGYLSALTGSPSFVNMKAQSDCVLGFLPIPTIERIKEKHPKVLLTLAKRMIYQLPNAILLVDFALEWILANSGQVLCRQYSFTLHAIRDSEVARIPTTLFNTLATSYPSITIQISKLIASRVKAQHTQLIQNPNPSPIHHRTYGRNNSNLKTVSILPVQSGVPIGDFASLLHDSFSGIDQSCTLINNASIISALGKHAFAKLGKLKLINYLAEQEDAYETVLFVADQSPTSPWTQWCIRQADCILLVGMADDIPSIGDFEKLIVGKRTTARKELVLLHTKRNFASGLTQKWLKNRIWIHNHHHIFYPYKTGNVRPTTMRRKNTFMNLKDSLEKYYHQINSQIPVPNSYIGNRSDFARLARRLCGKSIGIVLGGGGARGIGHIGFLQAMQEASIPVDIVGGCSIGAFVGALYARDPDTVAAMVHARSFSSRMANIWRKIVDLTYPVVSWFSGHEFNRGIWKTFNDIHIEDLWLPFYCVTTNITKSRLEVHQNGYAWRYIRASMSLSGFIPPLCDNGQMATM</sequence>
<evidence type="ECO:0000256" key="12">
    <source>
        <dbReference type="RuleBase" id="RU362043"/>
    </source>
</evidence>